<dbReference type="STRING" id="316056.RPC_3931"/>
<evidence type="ECO:0000313" key="1">
    <source>
        <dbReference type="EMBL" id="ABD89457.1"/>
    </source>
</evidence>
<dbReference type="EMBL" id="CP000301">
    <property type="protein sequence ID" value="ABD89457.1"/>
    <property type="molecule type" value="Genomic_DNA"/>
</dbReference>
<dbReference type="HOGENOM" id="CLU_731333_0_0_5"/>
<organism evidence="1">
    <name type="scientific">Rhodopseudomonas palustris (strain BisB18)</name>
    <dbReference type="NCBI Taxonomy" id="316056"/>
    <lineage>
        <taxon>Bacteria</taxon>
        <taxon>Pseudomonadati</taxon>
        <taxon>Pseudomonadota</taxon>
        <taxon>Alphaproteobacteria</taxon>
        <taxon>Hyphomicrobiales</taxon>
        <taxon>Nitrobacteraceae</taxon>
        <taxon>Rhodopseudomonas</taxon>
    </lineage>
</organism>
<proteinExistence type="predicted"/>
<gene>
    <name evidence="1" type="ordered locus">RPC_3931</name>
</gene>
<accession>Q20ZH9</accession>
<name>Q20ZH9_RHOPB</name>
<reference evidence="1" key="1">
    <citation type="submission" date="2006-03" db="EMBL/GenBank/DDBJ databases">
        <title>Complete sequence of Rhodopseudomonas palustris BisB18.</title>
        <authorList>
            <consortium name="US DOE Joint Genome Institute"/>
            <person name="Copeland A."/>
            <person name="Lucas S."/>
            <person name="Lapidus A."/>
            <person name="Barry K."/>
            <person name="Detter J.C."/>
            <person name="Glavina del Rio T."/>
            <person name="Hammon N."/>
            <person name="Israni S."/>
            <person name="Dalin E."/>
            <person name="Tice H."/>
            <person name="Pitluck S."/>
            <person name="Chain P."/>
            <person name="Malfatti S."/>
            <person name="Shin M."/>
            <person name="Vergez L."/>
            <person name="Schmutz J."/>
            <person name="Larimer F."/>
            <person name="Land M."/>
            <person name="Hauser L."/>
            <person name="Pelletier D.A."/>
            <person name="Kyrpides N."/>
            <person name="Anderson I."/>
            <person name="Oda Y."/>
            <person name="Harwood C.S."/>
            <person name="Richardson P."/>
        </authorList>
    </citation>
    <scope>NUCLEOTIDE SEQUENCE [LARGE SCALE GENOMIC DNA]</scope>
    <source>
        <strain evidence="1">BisB18</strain>
    </source>
</reference>
<protein>
    <submittedName>
        <fullName evidence="1">Uncharacterized protein</fullName>
    </submittedName>
</protein>
<sequence length="378" mass="43130">MIFSPKILILEDVDQAQELLRLAFLSENIAEDNLFVAGTVKKAQSLMRDHHFHGISIDQRLPMDEQGAVIDDHGLAFTELNKWPLTKKVIYTSFGKINFANRAGFAGAEYRERAHVSDGGNKLSVYDYAVEFVRDLREHYVEKSLFAASQLLPHTLALPALKASDAKKANNWADFFRNFSELRERLMKLTLGVTLAAVGKRPPWKNGLRAQEIEDALRQLWRPVPFALRRFVSSPGWEPGEALFESLISLRKLRNAVEHHDRGDYVAIDYQDQHANIVAIVDLLAFYCELPLMHGLRFHPSRRGLLSFQRLGPNKALQDGIWEADFDPPRPDDSALYIPWRNQNGPELLQLSPWLTARRSSSFELEFHLLIGTKPEPL</sequence>
<dbReference type="AlphaFoldDB" id="Q20ZH9"/>
<dbReference type="KEGG" id="rpc:RPC_3931"/>